<keyword evidence="3" id="KW-0597">Phosphoprotein</keyword>
<comment type="subcellular location">
    <subcellularLocation>
        <location evidence="1">Cytoplasm</location>
        <location evidence="1">Cytoskeleton</location>
    </subcellularLocation>
</comment>
<feature type="region of interest" description="Disordered" evidence="6">
    <location>
        <begin position="339"/>
        <end position="469"/>
    </location>
</feature>
<dbReference type="InterPro" id="IPR001084">
    <property type="entry name" value="MAP_tubulin-bd_rpt"/>
</dbReference>
<sequence>METASQDANNLLMHVEPLQKTSDHPANVPYANSLNDQSTDVPYQELANVEINGATERETFNGKLTDNSFVNDGFNDDKTSTDVNYSKILEPPPMDIEQNTINDVQEASIIMPEFDNITKEATQAQNERENVEVFAAEPEVKKESNNSETIASTLESSDIVSPSTKSTFQEKTVAESSAPLKPSAPSGTATAPKSAPSKNTTTSRQVRATRTTTPTAGTPTPSKRPTQLSKGSPMTHQNKKEPPKAKPPTSTPTPKTLPPRSSRSNVVDAERSGAVSRSNQSVSTASSMSSTTTTPKRSNKYMNVQSKINSITDHKPSGGNVKIFSQKQSYDVTSRIGSLANANRTPGGGHVVIENRRTDFSSNAKPRIDSRNEHKRSQSAKKIPTQKLEWKAQSKIGSLDNVTHRPPGGNVKIDDYRVDVSKSARGRVASSRASNTSLNSRKSSPSRPRDKTMPGAKNPLTADEVLGIS</sequence>
<evidence type="ECO:0000313" key="7">
    <source>
        <dbReference type="EMBL" id="ADY44117.1"/>
    </source>
</evidence>
<protein>
    <submittedName>
        <fullName evidence="7">Microtubule-associated protein 4</fullName>
    </submittedName>
</protein>
<feature type="region of interest" description="Disordered" evidence="6">
    <location>
        <begin position="137"/>
        <end position="301"/>
    </location>
</feature>
<dbReference type="EMBL" id="JI169799">
    <property type="protein sequence ID" value="ADY44117.1"/>
    <property type="molecule type" value="mRNA"/>
</dbReference>
<dbReference type="GO" id="GO:0043005">
    <property type="term" value="C:neuron projection"/>
    <property type="evidence" value="ECO:0007669"/>
    <property type="project" value="TreeGrafter"/>
</dbReference>
<evidence type="ECO:0000256" key="5">
    <source>
        <dbReference type="ARBA" id="ARBA00023212"/>
    </source>
</evidence>
<name>F1L1W3_ASCSU</name>
<feature type="compositionally biased region" description="Basic and acidic residues" evidence="6">
    <location>
        <begin position="412"/>
        <end position="422"/>
    </location>
</feature>
<dbReference type="GO" id="GO:0000226">
    <property type="term" value="P:microtubule cytoskeleton organization"/>
    <property type="evidence" value="ECO:0007669"/>
    <property type="project" value="TreeGrafter"/>
</dbReference>
<keyword evidence="2" id="KW-0963">Cytoplasm</keyword>
<keyword evidence="4" id="KW-0677">Repeat</keyword>
<dbReference type="Pfam" id="PF00418">
    <property type="entry name" value="Tubulin-binding"/>
    <property type="match status" value="2"/>
</dbReference>
<dbReference type="GO" id="GO:0008017">
    <property type="term" value="F:microtubule binding"/>
    <property type="evidence" value="ECO:0007669"/>
    <property type="project" value="InterPro"/>
</dbReference>
<evidence type="ECO:0000256" key="4">
    <source>
        <dbReference type="ARBA" id="ARBA00022737"/>
    </source>
</evidence>
<accession>F1L1W3</accession>
<feature type="compositionally biased region" description="Polar residues" evidence="6">
    <location>
        <begin position="30"/>
        <end position="39"/>
    </location>
</feature>
<feature type="compositionally biased region" description="Low complexity" evidence="6">
    <location>
        <begin position="208"/>
        <end position="221"/>
    </location>
</feature>
<dbReference type="GO" id="GO:0005856">
    <property type="term" value="C:cytoskeleton"/>
    <property type="evidence" value="ECO:0007669"/>
    <property type="project" value="UniProtKB-SubCell"/>
</dbReference>
<feature type="compositionally biased region" description="Low complexity" evidence="6">
    <location>
        <begin position="423"/>
        <end position="446"/>
    </location>
</feature>
<evidence type="ECO:0000256" key="3">
    <source>
        <dbReference type="ARBA" id="ARBA00022553"/>
    </source>
</evidence>
<dbReference type="GO" id="GO:0031175">
    <property type="term" value="P:neuron projection development"/>
    <property type="evidence" value="ECO:0007669"/>
    <property type="project" value="TreeGrafter"/>
</dbReference>
<keyword evidence="5" id="KW-0206">Cytoskeleton</keyword>
<dbReference type="PANTHER" id="PTHR11501">
    <property type="entry name" value="MICROTUBULE-ASSOCIATED PROTEIN"/>
    <property type="match status" value="1"/>
</dbReference>
<dbReference type="PROSITE" id="PS51491">
    <property type="entry name" value="TAU_MAP_2"/>
    <property type="match status" value="1"/>
</dbReference>
<organism evidence="7">
    <name type="scientific">Ascaris suum</name>
    <name type="common">Pig roundworm</name>
    <name type="synonym">Ascaris lumbricoides</name>
    <dbReference type="NCBI Taxonomy" id="6253"/>
    <lineage>
        <taxon>Eukaryota</taxon>
        <taxon>Metazoa</taxon>
        <taxon>Ecdysozoa</taxon>
        <taxon>Nematoda</taxon>
        <taxon>Chromadorea</taxon>
        <taxon>Rhabditida</taxon>
        <taxon>Spirurina</taxon>
        <taxon>Ascaridomorpha</taxon>
        <taxon>Ascaridoidea</taxon>
        <taxon>Ascarididae</taxon>
        <taxon>Ascaris</taxon>
    </lineage>
</organism>
<evidence type="ECO:0000256" key="6">
    <source>
        <dbReference type="SAM" id="MobiDB-lite"/>
    </source>
</evidence>
<dbReference type="InterPro" id="IPR027324">
    <property type="entry name" value="MAP2/MAP4/Tau"/>
</dbReference>
<feature type="compositionally biased region" description="Polar residues" evidence="6">
    <location>
        <begin position="185"/>
        <end position="206"/>
    </location>
</feature>
<feature type="compositionally biased region" description="Polar residues" evidence="6">
    <location>
        <begin position="223"/>
        <end position="236"/>
    </location>
</feature>
<feature type="compositionally biased region" description="Low complexity" evidence="6">
    <location>
        <begin position="278"/>
        <end position="296"/>
    </location>
</feature>
<dbReference type="PANTHER" id="PTHR11501:SF18">
    <property type="entry name" value="MICROTUBULE-ASSOCIATED PROTEIN"/>
    <property type="match status" value="1"/>
</dbReference>
<feature type="compositionally biased region" description="Polar residues" evidence="6">
    <location>
        <begin position="146"/>
        <end position="170"/>
    </location>
</feature>
<feature type="compositionally biased region" description="Pro residues" evidence="6">
    <location>
        <begin position="245"/>
        <end position="257"/>
    </location>
</feature>
<dbReference type="AlphaFoldDB" id="F1L1W3"/>
<evidence type="ECO:0000256" key="2">
    <source>
        <dbReference type="ARBA" id="ARBA00022490"/>
    </source>
</evidence>
<feature type="region of interest" description="Disordered" evidence="6">
    <location>
        <begin position="19"/>
        <end position="39"/>
    </location>
</feature>
<feature type="compositionally biased region" description="Basic and acidic residues" evidence="6">
    <location>
        <begin position="366"/>
        <end position="376"/>
    </location>
</feature>
<reference evidence="7" key="1">
    <citation type="journal article" date="2011" name="Genome Res.">
        <title>Deep small RNA sequencing from the nematode Ascaris reveals conservation, functional diversification, and novel developmental profiles.</title>
        <authorList>
            <person name="Wang J."/>
            <person name="Czech B."/>
            <person name="Crunk A."/>
            <person name="Wallace A."/>
            <person name="Mitreva M."/>
            <person name="Hannon G.J."/>
            <person name="Davis R.E."/>
        </authorList>
    </citation>
    <scope>NUCLEOTIDE SEQUENCE</scope>
</reference>
<proteinExistence type="evidence at transcript level"/>
<evidence type="ECO:0000256" key="1">
    <source>
        <dbReference type="ARBA" id="ARBA00004245"/>
    </source>
</evidence>